<gene>
    <name evidence="1" type="ORF">TTHERM_000016197</name>
</gene>
<accession>W7XF03</accession>
<dbReference type="EMBL" id="GG662845">
    <property type="protein sequence ID" value="EWS76372.1"/>
    <property type="molecule type" value="Genomic_DNA"/>
</dbReference>
<keyword evidence="2" id="KW-1185">Reference proteome</keyword>
<organism evidence="1 2">
    <name type="scientific">Tetrahymena thermophila (strain SB210)</name>
    <dbReference type="NCBI Taxonomy" id="312017"/>
    <lineage>
        <taxon>Eukaryota</taxon>
        <taxon>Sar</taxon>
        <taxon>Alveolata</taxon>
        <taxon>Ciliophora</taxon>
        <taxon>Intramacronucleata</taxon>
        <taxon>Oligohymenophorea</taxon>
        <taxon>Hymenostomatida</taxon>
        <taxon>Tetrahymenina</taxon>
        <taxon>Tetrahymenidae</taxon>
        <taxon>Tetrahymena</taxon>
    </lineage>
</organism>
<dbReference type="AlphaFoldDB" id="W7XF03"/>
<name>W7XF03_TETTS</name>
<dbReference type="InParanoid" id="W7XF03"/>
<dbReference type="KEGG" id="tet:TTHERM_000016197"/>
<dbReference type="Proteomes" id="UP000009168">
    <property type="component" value="Unassembled WGS sequence"/>
</dbReference>
<dbReference type="RefSeq" id="XP_012651156.1">
    <property type="nucleotide sequence ID" value="XM_012795702.1"/>
</dbReference>
<protein>
    <submittedName>
        <fullName evidence="1">Uncharacterized protein</fullName>
    </submittedName>
</protein>
<sequence>MYFFFEFNKINTKFQFQKEIKCRAQGSYFRTERKLNFKFILNKQSILFMIQQVYEQRYISYQNISREIIIYYKYTKHLKLMDNKMPQLFLILKIFKLKDKDIKWLIKIRQLINLTMSKQASLQRSIYLSFVLSNSQIKRNDQ</sequence>
<dbReference type="GeneID" id="24436837"/>
<proteinExistence type="predicted"/>
<evidence type="ECO:0000313" key="2">
    <source>
        <dbReference type="Proteomes" id="UP000009168"/>
    </source>
</evidence>
<evidence type="ECO:0000313" key="1">
    <source>
        <dbReference type="EMBL" id="EWS76372.1"/>
    </source>
</evidence>
<reference evidence="2" key="1">
    <citation type="journal article" date="2006" name="PLoS Biol.">
        <title>Macronuclear genome sequence of the ciliate Tetrahymena thermophila, a model eukaryote.</title>
        <authorList>
            <person name="Eisen J.A."/>
            <person name="Coyne R.S."/>
            <person name="Wu M."/>
            <person name="Wu D."/>
            <person name="Thiagarajan M."/>
            <person name="Wortman J.R."/>
            <person name="Badger J.H."/>
            <person name="Ren Q."/>
            <person name="Amedeo P."/>
            <person name="Jones K.M."/>
            <person name="Tallon L.J."/>
            <person name="Delcher A.L."/>
            <person name="Salzberg S.L."/>
            <person name="Silva J.C."/>
            <person name="Haas B.J."/>
            <person name="Majoros W.H."/>
            <person name="Farzad M."/>
            <person name="Carlton J.M."/>
            <person name="Smith R.K. Jr."/>
            <person name="Garg J."/>
            <person name="Pearlman R.E."/>
            <person name="Karrer K.M."/>
            <person name="Sun L."/>
            <person name="Manning G."/>
            <person name="Elde N.C."/>
            <person name="Turkewitz A.P."/>
            <person name="Asai D.J."/>
            <person name="Wilkes D.E."/>
            <person name="Wang Y."/>
            <person name="Cai H."/>
            <person name="Collins K."/>
            <person name="Stewart B.A."/>
            <person name="Lee S.R."/>
            <person name="Wilamowska K."/>
            <person name="Weinberg Z."/>
            <person name="Ruzzo W.L."/>
            <person name="Wloga D."/>
            <person name="Gaertig J."/>
            <person name="Frankel J."/>
            <person name="Tsao C.-C."/>
            <person name="Gorovsky M.A."/>
            <person name="Keeling P.J."/>
            <person name="Waller R.F."/>
            <person name="Patron N.J."/>
            <person name="Cherry J.M."/>
            <person name="Stover N.A."/>
            <person name="Krieger C.J."/>
            <person name="del Toro C."/>
            <person name="Ryder H.F."/>
            <person name="Williamson S.C."/>
            <person name="Barbeau R.A."/>
            <person name="Hamilton E.P."/>
            <person name="Orias E."/>
        </authorList>
    </citation>
    <scope>NUCLEOTIDE SEQUENCE [LARGE SCALE GENOMIC DNA]</scope>
    <source>
        <strain evidence="2">SB210</strain>
    </source>
</reference>